<gene>
    <name evidence="1" type="ORF">JIV24_20670</name>
</gene>
<protein>
    <submittedName>
        <fullName evidence="1">Uncharacterized protein</fullName>
    </submittedName>
</protein>
<sequence>MACISPYVIGVTWLGLYSALKSTGDDNLTPKSPSMKYGSITNVLDVEKLSFKNYSKCVFWAWVVQTAYWTFDLLN</sequence>
<name>A0ABS1HQ11_9BACT</name>
<dbReference type="Proteomes" id="UP000605676">
    <property type="component" value="Unassembled WGS sequence"/>
</dbReference>
<evidence type="ECO:0000313" key="2">
    <source>
        <dbReference type="Proteomes" id="UP000605676"/>
    </source>
</evidence>
<accession>A0ABS1HQ11</accession>
<evidence type="ECO:0000313" key="1">
    <source>
        <dbReference type="EMBL" id="MBK3519767.1"/>
    </source>
</evidence>
<proteinExistence type="predicted"/>
<keyword evidence="2" id="KW-1185">Reference proteome</keyword>
<dbReference type="RefSeq" id="WP_200466986.1">
    <property type="nucleotide sequence ID" value="NZ_JAENRR010000090.1"/>
</dbReference>
<organism evidence="1 2">
    <name type="scientific">Carboxylicivirga marina</name>
    <dbReference type="NCBI Taxonomy" id="2800988"/>
    <lineage>
        <taxon>Bacteria</taxon>
        <taxon>Pseudomonadati</taxon>
        <taxon>Bacteroidota</taxon>
        <taxon>Bacteroidia</taxon>
        <taxon>Marinilabiliales</taxon>
        <taxon>Marinilabiliaceae</taxon>
        <taxon>Carboxylicivirga</taxon>
    </lineage>
</organism>
<comment type="caution">
    <text evidence="1">The sequence shown here is derived from an EMBL/GenBank/DDBJ whole genome shotgun (WGS) entry which is preliminary data.</text>
</comment>
<dbReference type="EMBL" id="JAENRR010000090">
    <property type="protein sequence ID" value="MBK3519767.1"/>
    <property type="molecule type" value="Genomic_DNA"/>
</dbReference>
<reference evidence="1 2" key="1">
    <citation type="submission" date="2021-01" db="EMBL/GenBank/DDBJ databases">
        <title>Carboxyliciviraga sp.nov., isolated from coastal sediments.</title>
        <authorList>
            <person name="Lu D."/>
            <person name="Zhang T."/>
        </authorList>
    </citation>
    <scope>NUCLEOTIDE SEQUENCE [LARGE SCALE GENOMIC DNA]</scope>
    <source>
        <strain evidence="1 2">N1Y132</strain>
    </source>
</reference>